<gene>
    <name evidence="2" type="ORF">BBI08_16390</name>
</gene>
<dbReference type="GO" id="GO:0016491">
    <property type="term" value="F:oxidoreductase activity"/>
    <property type="evidence" value="ECO:0007669"/>
    <property type="project" value="UniProtKB-KW"/>
</dbReference>
<sequence length="313" mass="33884">MVFLGEYEVDYSGADGLEQLSEKIAIITGANSGIGLEAAKVLASLGLHIVMAVRNIEKGHNARNVILESDSEAQVSVMELDLADLVSVRAFAKNFQSQFDSLSLLINNAGVLGPPYSKTEDGFELQFGSNHLGHFALTGLLLPLLKKTPHSRVVSLSSLAHKGARIDFDNLDGSKGYKAMKFYGQSKLANLLFAQELDKRFKEHGFSTLSVACHPGISATNIFKIGKRDAPQFLKSFMHTILQPPALGALSTVYAATDLQLKGGEYIGPDGKGRRKGYPALDTPDASARNPVVSQKLWDVSEKLTGVKFDFSR</sequence>
<dbReference type="PRINTS" id="PR00081">
    <property type="entry name" value="GDHRDH"/>
</dbReference>
<evidence type="ECO:0000313" key="2">
    <source>
        <dbReference type="EMBL" id="ANU15335.1"/>
    </source>
</evidence>
<keyword evidence="1" id="KW-0560">Oxidoreductase</keyword>
<dbReference type="Pfam" id="PF00106">
    <property type="entry name" value="adh_short"/>
    <property type="match status" value="1"/>
</dbReference>
<dbReference type="PANTHER" id="PTHR43157">
    <property type="entry name" value="PHOSPHATIDYLINOSITOL-GLYCAN BIOSYNTHESIS CLASS F PROTEIN-RELATED"/>
    <property type="match status" value="1"/>
</dbReference>
<dbReference type="OrthoDB" id="9809821at2"/>
<dbReference type="Proteomes" id="UP000092687">
    <property type="component" value="Chromosome"/>
</dbReference>
<dbReference type="Gene3D" id="3.40.50.720">
    <property type="entry name" value="NAD(P)-binding Rossmann-like Domain"/>
    <property type="match status" value="1"/>
</dbReference>
<dbReference type="KEGG" id="phc:BBI08_16390"/>
<organism evidence="2 3">
    <name type="scientific">Planococcus halocryophilus</name>
    <dbReference type="NCBI Taxonomy" id="1215089"/>
    <lineage>
        <taxon>Bacteria</taxon>
        <taxon>Bacillati</taxon>
        <taxon>Bacillota</taxon>
        <taxon>Bacilli</taxon>
        <taxon>Bacillales</taxon>
        <taxon>Caryophanaceae</taxon>
        <taxon>Planococcus</taxon>
    </lineage>
</organism>
<reference evidence="2" key="1">
    <citation type="submission" date="2016-10" db="EMBL/GenBank/DDBJ databases">
        <authorList>
            <person name="de Groot N.N."/>
        </authorList>
    </citation>
    <scope>NUCLEOTIDE SEQUENCE</scope>
    <source>
        <strain evidence="2">DSM 24743</strain>
    </source>
</reference>
<dbReference type="InterPro" id="IPR002347">
    <property type="entry name" value="SDR_fam"/>
</dbReference>
<dbReference type="SUPFAM" id="SSF51735">
    <property type="entry name" value="NAD(P)-binding Rossmann-fold domains"/>
    <property type="match status" value="1"/>
</dbReference>
<dbReference type="AlphaFoldDB" id="A0A1C7DV59"/>
<evidence type="ECO:0000256" key="1">
    <source>
        <dbReference type="ARBA" id="ARBA00023002"/>
    </source>
</evidence>
<dbReference type="PANTHER" id="PTHR43157:SF31">
    <property type="entry name" value="PHOSPHATIDYLINOSITOL-GLYCAN BIOSYNTHESIS CLASS F PROTEIN"/>
    <property type="match status" value="1"/>
</dbReference>
<evidence type="ECO:0000313" key="3">
    <source>
        <dbReference type="Proteomes" id="UP000092687"/>
    </source>
</evidence>
<dbReference type="InterPro" id="IPR036291">
    <property type="entry name" value="NAD(P)-bd_dom_sf"/>
</dbReference>
<proteinExistence type="predicted"/>
<protein>
    <submittedName>
        <fullName evidence="2">Short-chain dehydrogenase</fullName>
    </submittedName>
</protein>
<dbReference type="RefSeq" id="WP_008496658.1">
    <property type="nucleotide sequence ID" value="NZ_CP016537.2"/>
</dbReference>
<dbReference type="STRING" id="1215089.BBI08_16390"/>
<keyword evidence="3" id="KW-1185">Reference proteome</keyword>
<dbReference type="EMBL" id="CP016537">
    <property type="protein sequence ID" value="ANU15335.1"/>
    <property type="molecule type" value="Genomic_DNA"/>
</dbReference>
<name>A0A1C7DV59_9BACL</name>
<accession>A0A1C7DV59</accession>
<dbReference type="NCBIfam" id="NF004846">
    <property type="entry name" value="PRK06197.1"/>
    <property type="match status" value="1"/>
</dbReference>